<evidence type="ECO:0000256" key="2">
    <source>
        <dbReference type="SAM" id="Coils"/>
    </source>
</evidence>
<evidence type="ECO:0000259" key="4">
    <source>
        <dbReference type="PROSITE" id="PS50158"/>
    </source>
</evidence>
<dbReference type="InterPro" id="IPR001878">
    <property type="entry name" value="Znf_CCHC"/>
</dbReference>
<feature type="compositionally biased region" description="Basic and acidic residues" evidence="3">
    <location>
        <begin position="182"/>
        <end position="201"/>
    </location>
</feature>
<feature type="domain" description="CCHC-type" evidence="4">
    <location>
        <begin position="209"/>
        <end position="225"/>
    </location>
</feature>
<gene>
    <name evidence="5" type="ORF">Tci_041053</name>
</gene>
<keyword evidence="1" id="KW-0863">Zinc-finger</keyword>
<dbReference type="PROSITE" id="PS50158">
    <property type="entry name" value="ZF_CCHC"/>
    <property type="match status" value="1"/>
</dbReference>
<feature type="coiled-coil region" evidence="2">
    <location>
        <begin position="338"/>
        <end position="407"/>
    </location>
</feature>
<dbReference type="SMART" id="SM00343">
    <property type="entry name" value="ZnF_C2HC"/>
    <property type="match status" value="1"/>
</dbReference>
<sequence>MNYLEEQTDGEAVINCIKHGDQPLPRVTQVSIAGTSSTEQPPLKDKSMWSDQEKKIQKIDLINDLKKCGYSKDNYELNLKFLNNLQPEWKQYATMMRQNKSLMDINIDDLYDILKQNQRDVNDAIKEKVVVSSDSEGSDADVFSELKKITALLAKAINRRKFYSKPTNNNLRTSSASQSGNKKQEYVKSDDKKIEKKDDEKKQDMSKVKCYNCKKEGHFVKYCKKAKVKDYEYYKTKMPLAKKDKDEQVLLAEDHAWMESSSDSNQEINTNMVFMAQIEKVLSDSEASSSFADDKISEVSYYLSESKSESEYETLEYYDNTTTYAVDHNDSEGIDKLIRKFNKKIAKCLKRIEKANQQNKDFKNQNKDLQDKYDVLKNQATTFEMKNNELNVQMKVLIEKNDDLLAQTNVLKDQLQVKHVVIDTHVESRENKIEFAYDYGNLNASYVNEKINLSDDYFQEIINPDFDKIDFPFQQTSSLKPYVSNVILEKIIIDLEDEVVSLLDKKKENLKIIESLKSKNVEKGVDSSENVVSETENKSENDCQVIEKACDSEENPTVIAIGMFKLSVSQSVSLIFMTKTSCASNSVETKLKRKRCKRTSSKQNDKQVNNDVLRANRDFVYFSNLDTLSSVRRPKPSDVMWMKKGSSNTVNHSNLNKNVKRYSRKNLMACNNSDTRSVFDCSNARNALCNARMNVSVDVNDLFVFDDIVQIYLWIIDSGCSKHMMGNRALLTNFVEKFLGMDTKPYTRLRSPRSFQLGSTSGIGASAEEKLDKPNEIKARGTLLMALINKDQLKFHSYQDANLLMEAIEKRLQKLISQLEIQREVIQQEDMNLKLLRSLLSKWKTHALIWRNKEELETISLDDFTSSTNEADTTASGVSTAHTQGTIVNSTSVDNLSDAVIYAFLASQPNSPQLAKEDQEQINPDDLE</sequence>
<name>A0A6L2M9X1_TANCI</name>
<keyword evidence="2" id="KW-0175">Coiled coil</keyword>
<dbReference type="GO" id="GO:0008270">
    <property type="term" value="F:zinc ion binding"/>
    <property type="evidence" value="ECO:0007669"/>
    <property type="project" value="UniProtKB-KW"/>
</dbReference>
<keyword evidence="1" id="KW-0479">Metal-binding</keyword>
<organism evidence="5">
    <name type="scientific">Tanacetum cinerariifolium</name>
    <name type="common">Dalmatian daisy</name>
    <name type="synonym">Chrysanthemum cinerariifolium</name>
    <dbReference type="NCBI Taxonomy" id="118510"/>
    <lineage>
        <taxon>Eukaryota</taxon>
        <taxon>Viridiplantae</taxon>
        <taxon>Streptophyta</taxon>
        <taxon>Embryophyta</taxon>
        <taxon>Tracheophyta</taxon>
        <taxon>Spermatophyta</taxon>
        <taxon>Magnoliopsida</taxon>
        <taxon>eudicotyledons</taxon>
        <taxon>Gunneridae</taxon>
        <taxon>Pentapetalae</taxon>
        <taxon>asterids</taxon>
        <taxon>campanulids</taxon>
        <taxon>Asterales</taxon>
        <taxon>Asteraceae</taxon>
        <taxon>Asteroideae</taxon>
        <taxon>Anthemideae</taxon>
        <taxon>Anthemidinae</taxon>
        <taxon>Tanacetum</taxon>
    </lineage>
</organism>
<dbReference type="Gene3D" id="4.10.60.10">
    <property type="entry name" value="Zinc finger, CCHC-type"/>
    <property type="match status" value="1"/>
</dbReference>
<dbReference type="AlphaFoldDB" id="A0A6L2M9X1"/>
<comment type="caution">
    <text evidence="5">The sequence shown here is derived from an EMBL/GenBank/DDBJ whole genome shotgun (WGS) entry which is preliminary data.</text>
</comment>
<feature type="region of interest" description="Disordered" evidence="3">
    <location>
        <begin position="165"/>
        <end position="201"/>
    </location>
</feature>
<protein>
    <recommendedName>
        <fullName evidence="4">CCHC-type domain-containing protein</fullName>
    </recommendedName>
</protein>
<dbReference type="InterPro" id="IPR036875">
    <property type="entry name" value="Znf_CCHC_sf"/>
</dbReference>
<accession>A0A6L2M9X1</accession>
<keyword evidence="1" id="KW-0862">Zinc</keyword>
<evidence type="ECO:0000256" key="1">
    <source>
        <dbReference type="PROSITE-ProRule" id="PRU00047"/>
    </source>
</evidence>
<evidence type="ECO:0000256" key="3">
    <source>
        <dbReference type="SAM" id="MobiDB-lite"/>
    </source>
</evidence>
<reference evidence="5" key="1">
    <citation type="journal article" date="2019" name="Sci. Rep.">
        <title>Draft genome of Tanacetum cinerariifolium, the natural source of mosquito coil.</title>
        <authorList>
            <person name="Yamashiro T."/>
            <person name="Shiraishi A."/>
            <person name="Satake H."/>
            <person name="Nakayama K."/>
        </authorList>
    </citation>
    <scope>NUCLEOTIDE SEQUENCE</scope>
</reference>
<dbReference type="EMBL" id="BKCJ010005868">
    <property type="protein sequence ID" value="GEU69075.1"/>
    <property type="molecule type" value="Genomic_DNA"/>
</dbReference>
<feature type="compositionally biased region" description="Polar residues" evidence="3">
    <location>
        <begin position="165"/>
        <end position="181"/>
    </location>
</feature>
<evidence type="ECO:0000313" key="5">
    <source>
        <dbReference type="EMBL" id="GEU69075.1"/>
    </source>
</evidence>
<dbReference type="GO" id="GO:0003676">
    <property type="term" value="F:nucleic acid binding"/>
    <property type="evidence" value="ECO:0007669"/>
    <property type="project" value="InterPro"/>
</dbReference>
<dbReference type="SUPFAM" id="SSF57756">
    <property type="entry name" value="Retrovirus zinc finger-like domains"/>
    <property type="match status" value="1"/>
</dbReference>
<feature type="coiled-coil region" evidence="2">
    <location>
        <begin position="798"/>
        <end position="829"/>
    </location>
</feature>
<proteinExistence type="predicted"/>